<evidence type="ECO:0000259" key="4">
    <source>
        <dbReference type="PROSITE" id="PS51194"/>
    </source>
</evidence>
<dbReference type="PANTHER" id="PTHR45629">
    <property type="entry name" value="SNF2/RAD54 FAMILY MEMBER"/>
    <property type="match status" value="1"/>
</dbReference>
<reference evidence="5" key="2">
    <citation type="submission" date="2021-04" db="EMBL/GenBank/DDBJ databases">
        <authorList>
            <person name="Podell S."/>
        </authorList>
    </citation>
    <scope>NUCLEOTIDE SEQUENCE</scope>
    <source>
        <strain evidence="5">Hildebrandi</strain>
    </source>
</reference>
<dbReference type="PANTHER" id="PTHR45629:SF7">
    <property type="entry name" value="DNA EXCISION REPAIR PROTEIN ERCC-6-RELATED"/>
    <property type="match status" value="1"/>
</dbReference>
<dbReference type="AlphaFoldDB" id="A0A9K3PPW3"/>
<feature type="domain" description="Helicase C-terminal" evidence="4">
    <location>
        <begin position="634"/>
        <end position="803"/>
    </location>
</feature>
<dbReference type="InterPro" id="IPR049730">
    <property type="entry name" value="SNF2/RAD54-like_C"/>
</dbReference>
<dbReference type="Pfam" id="PF00271">
    <property type="entry name" value="Helicase_C"/>
    <property type="match status" value="1"/>
</dbReference>
<feature type="domain" description="Helicase ATP-binding" evidence="3">
    <location>
        <begin position="316"/>
        <end position="487"/>
    </location>
</feature>
<feature type="compositionally biased region" description="Basic and acidic residues" evidence="2">
    <location>
        <begin position="896"/>
        <end position="909"/>
    </location>
</feature>
<dbReference type="GO" id="GO:0015616">
    <property type="term" value="F:DNA translocase activity"/>
    <property type="evidence" value="ECO:0007669"/>
    <property type="project" value="TreeGrafter"/>
</dbReference>
<evidence type="ECO:0000313" key="6">
    <source>
        <dbReference type="Proteomes" id="UP000693970"/>
    </source>
</evidence>
<feature type="compositionally biased region" description="Polar residues" evidence="2">
    <location>
        <begin position="138"/>
        <end position="147"/>
    </location>
</feature>
<accession>A0A9K3PPW3</accession>
<proteinExistence type="predicted"/>
<evidence type="ECO:0000313" key="5">
    <source>
        <dbReference type="EMBL" id="KAG7355645.1"/>
    </source>
</evidence>
<name>A0A9K3PPW3_9STRA</name>
<feature type="compositionally biased region" description="Polar residues" evidence="2">
    <location>
        <begin position="107"/>
        <end position="121"/>
    </location>
</feature>
<dbReference type="SMART" id="SM00487">
    <property type="entry name" value="DEXDc"/>
    <property type="match status" value="1"/>
</dbReference>
<dbReference type="Proteomes" id="UP000693970">
    <property type="component" value="Unassembled WGS sequence"/>
</dbReference>
<evidence type="ECO:0000256" key="2">
    <source>
        <dbReference type="SAM" id="MobiDB-lite"/>
    </source>
</evidence>
<dbReference type="SMART" id="SM00490">
    <property type="entry name" value="HELICc"/>
    <property type="match status" value="1"/>
</dbReference>
<dbReference type="OrthoDB" id="413460at2759"/>
<comment type="caution">
    <text evidence="5">The sequence shown here is derived from an EMBL/GenBank/DDBJ whole genome shotgun (WGS) entry which is preliminary data.</text>
</comment>
<feature type="compositionally biased region" description="Basic and acidic residues" evidence="2">
    <location>
        <begin position="870"/>
        <end position="879"/>
    </location>
</feature>
<evidence type="ECO:0000259" key="3">
    <source>
        <dbReference type="PROSITE" id="PS51192"/>
    </source>
</evidence>
<organism evidence="5 6">
    <name type="scientific">Nitzschia inconspicua</name>
    <dbReference type="NCBI Taxonomy" id="303405"/>
    <lineage>
        <taxon>Eukaryota</taxon>
        <taxon>Sar</taxon>
        <taxon>Stramenopiles</taxon>
        <taxon>Ochrophyta</taxon>
        <taxon>Bacillariophyta</taxon>
        <taxon>Bacillariophyceae</taxon>
        <taxon>Bacillariophycidae</taxon>
        <taxon>Bacillariales</taxon>
        <taxon>Bacillariaceae</taxon>
        <taxon>Nitzschia</taxon>
    </lineage>
</organism>
<dbReference type="InterPro" id="IPR050496">
    <property type="entry name" value="SNF2_RAD54_helicase_repair"/>
</dbReference>
<dbReference type="GO" id="GO:0007131">
    <property type="term" value="P:reciprocal meiotic recombination"/>
    <property type="evidence" value="ECO:0007669"/>
    <property type="project" value="TreeGrafter"/>
</dbReference>
<dbReference type="GO" id="GO:0005524">
    <property type="term" value="F:ATP binding"/>
    <property type="evidence" value="ECO:0007669"/>
    <property type="project" value="InterPro"/>
</dbReference>
<dbReference type="InterPro" id="IPR001650">
    <property type="entry name" value="Helicase_C-like"/>
</dbReference>
<sequence length="918" mass="101301">MNEQTYTILFYKRKNKVHKSKGVSKMDGTLTIQPPPKTTAILKADGNSVIWHGSIATDLAQMGASLQLVDETISLGPYDVEVLSVAGKVIGPVVKALKPTIIKQSTGGQTLVANSQRSTSGAGLLQNRGGVRRKLEPVSTNIPSGVKSSDLKKRSLVNRKPPPQPKKTKVAEDADDCDDHHPSTGPPDLSMKSTLINATKPVLRSRNDLPPFQRPLKTSCVTCPLATDKSTVQSGRKRNSPTALGVSTAAVSTAKAHTTNDTFFPGAIGNPSVPHCIRKVLQPHQVEGVTFLWNCLTGNGQVKQVSPHYILYDDTDDESKTYKGCILGDAMGLGKSLMTIATICALHKQNRDKRFVVVCPSSLVKNWAHEFDKWIGKASQPKRVVIKGGEEGIKQIKAFCTVKPKYQSEVLIISYDLFRIYQDCLKDIKKVGLLVVDEGHRLKNTGGSLTMTALETLECEARLCITATPIQNNLSDMYTIINFVCPGVLGDLATFRREYERPISASSNRNCTPTQKERGAQAADLLDRITKSLMIRRLQKDVLEKYLPPRHEFLLFCRPTKEQCCLYKSITNKYEGLHNSGHDSPSQEALTSLMELRKICTHPHLIQQTADGGTESKTSKRDSVNVDLSGKLKVLCSLLSEIRSKEPSDKIVIVSNFTATLTIIEEYLLKPANLKFLRLDGSTASANRQPLVDTFNRTNAETYFAMSLSSKAGGVGLNLIGANRIVLVDPDWNPSTDIQAMARIYRQGQKKPCYVYRMFTSGTVEEVICQRQMKKGALVALTVDSESSSKGKKSSRLNEDELCDCFTLKESCSCDTRSKVGNWPDYDGETSLISQECPDSALIGVASQESVESSSLAFVHIVTEHSSMESSDVDEHYYECEDSEDKEMEFDMDFEGNEKLQDDDTKDSTSSDEEFEFE</sequence>
<keyword evidence="1" id="KW-0378">Hydrolase</keyword>
<feature type="compositionally biased region" description="Acidic residues" evidence="2">
    <location>
        <begin position="880"/>
        <end position="895"/>
    </location>
</feature>
<dbReference type="EMBL" id="JAGRRH010000015">
    <property type="protein sequence ID" value="KAG7355645.1"/>
    <property type="molecule type" value="Genomic_DNA"/>
</dbReference>
<feature type="region of interest" description="Disordered" evidence="2">
    <location>
        <begin position="107"/>
        <end position="192"/>
    </location>
</feature>
<protein>
    <submittedName>
        <fullName evidence="5">SNF2-related protein</fullName>
    </submittedName>
</protein>
<dbReference type="InterPro" id="IPR000330">
    <property type="entry name" value="SNF2_N"/>
</dbReference>
<dbReference type="PROSITE" id="PS51194">
    <property type="entry name" value="HELICASE_CTER"/>
    <property type="match status" value="1"/>
</dbReference>
<feature type="region of interest" description="Disordered" evidence="2">
    <location>
        <begin position="870"/>
        <end position="918"/>
    </location>
</feature>
<dbReference type="GO" id="GO:0016787">
    <property type="term" value="F:hydrolase activity"/>
    <property type="evidence" value="ECO:0007669"/>
    <property type="project" value="UniProtKB-KW"/>
</dbReference>
<dbReference type="Pfam" id="PF00176">
    <property type="entry name" value="SNF2-rel_dom"/>
    <property type="match status" value="1"/>
</dbReference>
<gene>
    <name evidence="5" type="ORF">IV203_000331</name>
</gene>
<evidence type="ECO:0000256" key="1">
    <source>
        <dbReference type="ARBA" id="ARBA00022801"/>
    </source>
</evidence>
<reference evidence="5" key="1">
    <citation type="journal article" date="2021" name="Sci. Rep.">
        <title>Diploid genomic architecture of Nitzschia inconspicua, an elite biomass production diatom.</title>
        <authorList>
            <person name="Oliver A."/>
            <person name="Podell S."/>
            <person name="Pinowska A."/>
            <person name="Traller J.C."/>
            <person name="Smith S.R."/>
            <person name="McClure R."/>
            <person name="Beliaev A."/>
            <person name="Bohutskyi P."/>
            <person name="Hill E.A."/>
            <person name="Rabines A."/>
            <person name="Zheng H."/>
            <person name="Allen L.Z."/>
            <person name="Kuo A."/>
            <person name="Grigoriev I.V."/>
            <person name="Allen A.E."/>
            <person name="Hazlebeck D."/>
            <person name="Allen E.E."/>
        </authorList>
    </citation>
    <scope>NUCLEOTIDE SEQUENCE</scope>
    <source>
        <strain evidence="5">Hildebrandi</strain>
    </source>
</reference>
<dbReference type="CDD" id="cd18793">
    <property type="entry name" value="SF2_C_SNF"/>
    <property type="match status" value="1"/>
</dbReference>
<dbReference type="PROSITE" id="PS51192">
    <property type="entry name" value="HELICASE_ATP_BIND_1"/>
    <property type="match status" value="1"/>
</dbReference>
<dbReference type="GO" id="GO:0000724">
    <property type="term" value="P:double-strand break repair via homologous recombination"/>
    <property type="evidence" value="ECO:0007669"/>
    <property type="project" value="TreeGrafter"/>
</dbReference>
<keyword evidence="6" id="KW-1185">Reference proteome</keyword>
<dbReference type="InterPro" id="IPR014001">
    <property type="entry name" value="Helicase_ATP-bd"/>
</dbReference>
<dbReference type="GO" id="GO:0005634">
    <property type="term" value="C:nucleus"/>
    <property type="evidence" value="ECO:0007669"/>
    <property type="project" value="TreeGrafter"/>
</dbReference>